<evidence type="ECO:0000256" key="1">
    <source>
        <dbReference type="ARBA" id="ARBA00004429"/>
    </source>
</evidence>
<dbReference type="PANTHER" id="PTHR30012">
    <property type="entry name" value="GENERAL SECRETION PATHWAY PROTEIN"/>
    <property type="match status" value="1"/>
</dbReference>
<keyword evidence="11" id="KW-1185">Reference proteome</keyword>
<dbReference type="PANTHER" id="PTHR30012:SF4">
    <property type="entry name" value="MSHA BIOGENESIS PROTEIN MSHG"/>
    <property type="match status" value="1"/>
</dbReference>
<dbReference type="InterPro" id="IPR042094">
    <property type="entry name" value="T2SS_GspF_sf"/>
</dbReference>
<keyword evidence="7 8" id="KW-0472">Membrane</keyword>
<feature type="transmembrane region" description="Helical" evidence="8">
    <location>
        <begin position="375"/>
        <end position="396"/>
    </location>
</feature>
<comment type="similarity">
    <text evidence="2">Belongs to the GSP F family.</text>
</comment>
<evidence type="ECO:0000256" key="6">
    <source>
        <dbReference type="ARBA" id="ARBA00022989"/>
    </source>
</evidence>
<keyword evidence="4" id="KW-0997">Cell inner membrane</keyword>
<dbReference type="PRINTS" id="PR00812">
    <property type="entry name" value="BCTERIALGSPF"/>
</dbReference>
<organism evidence="10 11">
    <name type="scientific">Candidatus Reidiella endopervernicosa</name>
    <dbReference type="NCBI Taxonomy" id="2738883"/>
    <lineage>
        <taxon>Bacteria</taxon>
        <taxon>Pseudomonadati</taxon>
        <taxon>Pseudomonadota</taxon>
        <taxon>Gammaproteobacteria</taxon>
        <taxon>Candidatus Reidiella</taxon>
    </lineage>
</organism>
<reference evidence="10 11" key="1">
    <citation type="submission" date="2020-05" db="EMBL/GenBank/DDBJ databases">
        <title>Horizontal transmission and recombination maintain forever young bacterial symbiont genomes.</title>
        <authorList>
            <person name="Russell S.L."/>
            <person name="Pepper-Tunick E."/>
            <person name="Svedberg J."/>
            <person name="Byrne A."/>
            <person name="Ruelas Castillo J."/>
            <person name="Vollmers C."/>
            <person name="Beinart R.A."/>
            <person name="Corbett-Detig R."/>
        </authorList>
    </citation>
    <scope>NUCLEOTIDE SEQUENCE [LARGE SCALE GENOMIC DNA]</scope>
    <source>
        <strain evidence="10">Santa_Monica_outfall</strain>
    </source>
</reference>
<dbReference type="AlphaFoldDB" id="A0A6N0I0J0"/>
<evidence type="ECO:0000256" key="2">
    <source>
        <dbReference type="ARBA" id="ARBA00005745"/>
    </source>
</evidence>
<evidence type="ECO:0000256" key="8">
    <source>
        <dbReference type="SAM" id="Phobius"/>
    </source>
</evidence>
<evidence type="ECO:0000259" key="9">
    <source>
        <dbReference type="Pfam" id="PF00482"/>
    </source>
</evidence>
<accession>A0A6N0I0J0</accession>
<dbReference type="InterPro" id="IPR003004">
    <property type="entry name" value="GspF/PilC"/>
</dbReference>
<dbReference type="Gene3D" id="1.20.81.30">
    <property type="entry name" value="Type II secretion system (T2SS), domain F"/>
    <property type="match status" value="2"/>
</dbReference>
<feature type="transmembrane region" description="Helical" evidence="8">
    <location>
        <begin position="222"/>
        <end position="241"/>
    </location>
</feature>
<proteinExistence type="inferred from homology"/>
<feature type="domain" description="Type II secretion system protein GspF" evidence="9">
    <location>
        <begin position="272"/>
        <end position="394"/>
    </location>
</feature>
<protein>
    <submittedName>
        <fullName evidence="10">Type II secretion system F family protein</fullName>
    </submittedName>
</protein>
<gene>
    <name evidence="10" type="ORF">HUE57_03480</name>
</gene>
<feature type="domain" description="Type II secretion system protein GspF" evidence="9">
    <location>
        <begin position="69"/>
        <end position="192"/>
    </location>
</feature>
<dbReference type="GO" id="GO:0005886">
    <property type="term" value="C:plasma membrane"/>
    <property type="evidence" value="ECO:0007669"/>
    <property type="project" value="UniProtKB-SubCell"/>
</dbReference>
<evidence type="ECO:0000313" key="11">
    <source>
        <dbReference type="Proteomes" id="UP000509658"/>
    </source>
</evidence>
<evidence type="ECO:0000256" key="3">
    <source>
        <dbReference type="ARBA" id="ARBA00022475"/>
    </source>
</evidence>
<keyword evidence="5 8" id="KW-0812">Transmembrane</keyword>
<dbReference type="KEGG" id="rev:HUE57_03480"/>
<feature type="transmembrane region" description="Helical" evidence="8">
    <location>
        <begin position="174"/>
        <end position="198"/>
    </location>
</feature>
<evidence type="ECO:0000313" key="10">
    <source>
        <dbReference type="EMBL" id="QKQ28132.1"/>
    </source>
</evidence>
<dbReference type="InterPro" id="IPR018076">
    <property type="entry name" value="T2SS_GspF_dom"/>
</dbReference>
<evidence type="ECO:0000256" key="4">
    <source>
        <dbReference type="ARBA" id="ARBA00022519"/>
    </source>
</evidence>
<keyword evidence="3" id="KW-1003">Cell membrane</keyword>
<comment type="subcellular location">
    <subcellularLocation>
        <location evidence="1">Cell inner membrane</location>
        <topology evidence="1">Multi-pass membrane protein</topology>
    </subcellularLocation>
</comment>
<sequence>MHYKARNKRGEAVEGKLEAASSELVASQLLNSDIIPISIDEVAEKQDVLADLKRKLGIGRPELDDLILFCRQMYTLAKAGVPIIRAITGLAETSRNAQLVESLHRMKSDLESGRELSTAMATYPEIFSTLMVNMVKVGENTGQLDEAFVKLSQYLEMEKDTRDRVKAAMRYPTFVIIFIAIAIGIVNIFVIPAFAGVFEKFDMDLPWQTSLLINTSNFTVAYWPYILSLLIVTIIAVRSYLKTEQGRYRWDRRKLRLPLVGGLLMRATLARFTRSFAMTTRAGVPLVQALTIVARAVDNSFVSERINSMRNGIERGDSLLRTATATSLFTPLVLQMIAVGEETGAVDDLLDEVGGFYEREVDYDLKSLSSAIEPILIVAVGILVLILALGIFLPMWDLTQIAKR</sequence>
<dbReference type="Pfam" id="PF00482">
    <property type="entry name" value="T2SSF"/>
    <property type="match status" value="2"/>
</dbReference>
<evidence type="ECO:0000256" key="5">
    <source>
        <dbReference type="ARBA" id="ARBA00022692"/>
    </source>
</evidence>
<dbReference type="EMBL" id="CP054491">
    <property type="protein sequence ID" value="QKQ28132.1"/>
    <property type="molecule type" value="Genomic_DNA"/>
</dbReference>
<feature type="transmembrane region" description="Helical" evidence="8">
    <location>
        <begin position="318"/>
        <end position="338"/>
    </location>
</feature>
<dbReference type="GO" id="GO:0015628">
    <property type="term" value="P:protein secretion by the type II secretion system"/>
    <property type="evidence" value="ECO:0007669"/>
    <property type="project" value="TreeGrafter"/>
</dbReference>
<keyword evidence="6 8" id="KW-1133">Transmembrane helix</keyword>
<name>A0A6N0I0J0_9GAMM</name>
<dbReference type="FunFam" id="1.20.81.30:FF:000001">
    <property type="entry name" value="Type II secretion system protein F"/>
    <property type="match status" value="2"/>
</dbReference>
<dbReference type="Proteomes" id="UP000509658">
    <property type="component" value="Chromosome"/>
</dbReference>
<evidence type="ECO:0000256" key="7">
    <source>
        <dbReference type="ARBA" id="ARBA00023136"/>
    </source>
</evidence>